<gene>
    <name evidence="3" type="ORF">BEWA_035000</name>
</gene>
<dbReference type="VEuPathDB" id="PiroplasmaDB:BEWA_035000"/>
<evidence type="ECO:0000256" key="1">
    <source>
        <dbReference type="SAM" id="MobiDB-lite"/>
    </source>
</evidence>
<feature type="transmembrane region" description="Helical" evidence="2">
    <location>
        <begin position="28"/>
        <end position="47"/>
    </location>
</feature>
<sequence>MASLSVIRNVVATVVSLAAYADWRYTTLILNCFMQVSLGSGLIYVDFLSKIDEFTINAPLYPEVTKWLIFSISLLSFFMTVALLLSQKNVVFRERNVLSDITSILDIYNEYYEEDLRLKQAEPEEKGKEEQKVSQLEVEDVSNLASDEVVTVVMEQDEKPETSHPFVAMDTKDFMEAIAENVVAKNVEKLQTAADSITANVVAAFSNKLMITDIKKLPEKNTSSPKTPNTPPMEVRSGDKVMRNVGPLPDLVHKNIFGTPLNMHIAPFDCSMATQFENAQECPVIMLSKSITDIPTFSSDEQGLIFDKPQKLQEHLYKKYDGTVIRDPDIIRNTMNLTSPLVLIGSIENMEVETCTIIQENVENSSQTLNPNICEHHNLDIDKTVPIFETLEKRVENLASEVKRIADISTERMLRDNETHIKHTQDAQPVCTSPVIKIELQLAICDKTRSEVSTPINAKIIQEEQPLSVVAECSVFDDKVKDAEVDGDITMEDKVLDSQPELTSQE</sequence>
<dbReference type="Proteomes" id="UP000031512">
    <property type="component" value="Unassembled WGS sequence"/>
</dbReference>
<comment type="caution">
    <text evidence="3">The sequence shown here is derived from an EMBL/GenBank/DDBJ whole genome shotgun (WGS) entry which is preliminary data.</text>
</comment>
<dbReference type="EMBL" id="ACOU01000002">
    <property type="protein sequence ID" value="EKX73464.1"/>
    <property type="molecule type" value="Genomic_DNA"/>
</dbReference>
<evidence type="ECO:0000313" key="3">
    <source>
        <dbReference type="EMBL" id="EKX73464.1"/>
    </source>
</evidence>
<keyword evidence="2" id="KW-0812">Transmembrane</keyword>
<keyword evidence="2" id="KW-1133">Transmembrane helix</keyword>
<dbReference type="KEGG" id="beq:BEWA_035000"/>
<dbReference type="RefSeq" id="XP_004832916.1">
    <property type="nucleotide sequence ID" value="XM_004832859.1"/>
</dbReference>
<organism evidence="3 4">
    <name type="scientific">Theileria equi strain WA</name>
    <dbReference type="NCBI Taxonomy" id="1537102"/>
    <lineage>
        <taxon>Eukaryota</taxon>
        <taxon>Sar</taxon>
        <taxon>Alveolata</taxon>
        <taxon>Apicomplexa</taxon>
        <taxon>Aconoidasida</taxon>
        <taxon>Piroplasmida</taxon>
        <taxon>Theileriidae</taxon>
        <taxon>Theileria</taxon>
    </lineage>
</organism>
<evidence type="ECO:0000256" key="2">
    <source>
        <dbReference type="SAM" id="Phobius"/>
    </source>
</evidence>
<keyword evidence="4" id="KW-1185">Reference proteome</keyword>
<feature type="region of interest" description="Disordered" evidence="1">
    <location>
        <begin position="487"/>
        <end position="506"/>
    </location>
</feature>
<protein>
    <submittedName>
        <fullName evidence="3">Uncharacterized protein</fullName>
    </submittedName>
</protein>
<accession>L1LDV8</accession>
<dbReference type="AlphaFoldDB" id="L1LDV8"/>
<dbReference type="GeneID" id="15807858"/>
<keyword evidence="2" id="KW-0472">Membrane</keyword>
<evidence type="ECO:0000313" key="4">
    <source>
        <dbReference type="Proteomes" id="UP000031512"/>
    </source>
</evidence>
<feature type="transmembrane region" description="Helical" evidence="2">
    <location>
        <begin position="67"/>
        <end position="85"/>
    </location>
</feature>
<name>L1LDV8_THEEQ</name>
<feature type="region of interest" description="Disordered" evidence="1">
    <location>
        <begin position="218"/>
        <end position="239"/>
    </location>
</feature>
<reference evidence="3 4" key="1">
    <citation type="journal article" date="2012" name="BMC Genomics">
        <title>Comparative genomic analysis and phylogenetic position of Theileria equi.</title>
        <authorList>
            <person name="Kappmeyer L.S."/>
            <person name="Thiagarajan M."/>
            <person name="Herndon D.R."/>
            <person name="Ramsay J.D."/>
            <person name="Caler E."/>
            <person name="Djikeng A."/>
            <person name="Gillespie J.J."/>
            <person name="Lau A.O."/>
            <person name="Roalson E.H."/>
            <person name="Silva J.C."/>
            <person name="Silva M.G."/>
            <person name="Suarez C.E."/>
            <person name="Ueti M.W."/>
            <person name="Nene V.M."/>
            <person name="Mealey R.H."/>
            <person name="Knowles D.P."/>
            <person name="Brayton K.A."/>
        </authorList>
    </citation>
    <scope>NUCLEOTIDE SEQUENCE [LARGE SCALE GENOMIC DNA]</scope>
    <source>
        <strain evidence="3 4">WA</strain>
    </source>
</reference>
<proteinExistence type="predicted"/>